<keyword evidence="5 6" id="KW-0472">Membrane</keyword>
<evidence type="ECO:0000256" key="1">
    <source>
        <dbReference type="ARBA" id="ARBA00004651"/>
    </source>
</evidence>
<evidence type="ECO:0000256" key="6">
    <source>
        <dbReference type="SAM" id="Phobius"/>
    </source>
</evidence>
<keyword evidence="3 6" id="KW-0812">Transmembrane</keyword>
<dbReference type="CDD" id="cd06579">
    <property type="entry name" value="TM_PBP1_transp_AraH_like"/>
    <property type="match status" value="1"/>
</dbReference>
<feature type="transmembrane region" description="Helical" evidence="6">
    <location>
        <begin position="276"/>
        <end position="294"/>
    </location>
</feature>
<dbReference type="PANTHER" id="PTHR32196">
    <property type="entry name" value="ABC TRANSPORTER PERMEASE PROTEIN YPHD-RELATED-RELATED"/>
    <property type="match status" value="1"/>
</dbReference>
<keyword evidence="4 6" id="KW-1133">Transmembrane helix</keyword>
<reference evidence="7 8" key="1">
    <citation type="journal article" date="2019" name="Int. J. Syst. Evol. Microbiol.">
        <title>The Global Catalogue of Microorganisms (GCM) 10K type strain sequencing project: providing services to taxonomists for standard genome sequencing and annotation.</title>
        <authorList>
            <consortium name="The Broad Institute Genomics Platform"/>
            <consortium name="The Broad Institute Genome Sequencing Center for Infectious Disease"/>
            <person name="Wu L."/>
            <person name="Ma J."/>
        </authorList>
    </citation>
    <scope>NUCLEOTIDE SEQUENCE [LARGE SCALE GENOMIC DNA]</scope>
    <source>
        <strain evidence="7 8">JCM 6238</strain>
    </source>
</reference>
<feature type="transmembrane region" description="Helical" evidence="6">
    <location>
        <begin position="77"/>
        <end position="95"/>
    </location>
</feature>
<sequence length="353" mass="36121">MEHAHAITDALRRLHREAPVTALERDAGVQGRLGAWVSERVSVAVSEFTAAAALVVLFVALSLASPNFLTADNLFNIGSQTAVIAIIAVAQTMVIITKGIDLSVGSTAALAGVMAAIVVRDLGVSVWTAALVAIAVGAACGLVNGLLVSVVRLPPFIATLGTMSAGRGLVFIVTGAVGVYSLPESFQLLGNGQIGGVPFAIVVTALVALAVGYLLSQSRFGQHVYAMGSNLEAARRAGIAVRRKLTAVYVLAGALVGLGGVIAASRVNSGQPNYGIGLELDAIAAAVIGGASLFGGQGRIAGTLIGAFLIALVRNGSVLLGISIHYQQVIVGLIIWAAVAFDQFRRRRLEARG</sequence>
<dbReference type="EMBL" id="BAAASX010000002">
    <property type="protein sequence ID" value="GAA2326665.1"/>
    <property type="molecule type" value="Genomic_DNA"/>
</dbReference>
<dbReference type="Proteomes" id="UP001501584">
    <property type="component" value="Unassembled WGS sequence"/>
</dbReference>
<evidence type="ECO:0000256" key="3">
    <source>
        <dbReference type="ARBA" id="ARBA00022692"/>
    </source>
</evidence>
<evidence type="ECO:0000256" key="2">
    <source>
        <dbReference type="ARBA" id="ARBA00022475"/>
    </source>
</evidence>
<keyword evidence="2" id="KW-1003">Cell membrane</keyword>
<keyword evidence="8" id="KW-1185">Reference proteome</keyword>
<accession>A0ABN3FBM0</accession>
<evidence type="ECO:0000256" key="5">
    <source>
        <dbReference type="ARBA" id="ARBA00023136"/>
    </source>
</evidence>
<feature type="transmembrane region" description="Helical" evidence="6">
    <location>
        <begin position="41"/>
        <end position="65"/>
    </location>
</feature>
<comment type="subcellular location">
    <subcellularLocation>
        <location evidence="1">Cell membrane</location>
        <topology evidence="1">Multi-pass membrane protein</topology>
    </subcellularLocation>
</comment>
<proteinExistence type="predicted"/>
<evidence type="ECO:0000256" key="4">
    <source>
        <dbReference type="ARBA" id="ARBA00022989"/>
    </source>
</evidence>
<feature type="transmembrane region" description="Helical" evidence="6">
    <location>
        <begin position="245"/>
        <end position="264"/>
    </location>
</feature>
<protein>
    <submittedName>
        <fullName evidence="7">ABC transporter permease</fullName>
    </submittedName>
</protein>
<feature type="transmembrane region" description="Helical" evidence="6">
    <location>
        <begin position="102"/>
        <end position="120"/>
    </location>
</feature>
<dbReference type="Pfam" id="PF02653">
    <property type="entry name" value="BPD_transp_2"/>
    <property type="match status" value="1"/>
</dbReference>
<feature type="transmembrane region" description="Helical" evidence="6">
    <location>
        <begin position="165"/>
        <end position="182"/>
    </location>
</feature>
<feature type="transmembrane region" description="Helical" evidence="6">
    <location>
        <begin position="126"/>
        <end position="153"/>
    </location>
</feature>
<evidence type="ECO:0000313" key="8">
    <source>
        <dbReference type="Proteomes" id="UP001501584"/>
    </source>
</evidence>
<dbReference type="InterPro" id="IPR001851">
    <property type="entry name" value="ABC_transp_permease"/>
</dbReference>
<comment type="caution">
    <text evidence="7">The sequence shown here is derived from an EMBL/GenBank/DDBJ whole genome shotgun (WGS) entry which is preliminary data.</text>
</comment>
<name>A0ABN3FBM0_9ACTN</name>
<feature type="transmembrane region" description="Helical" evidence="6">
    <location>
        <begin position="326"/>
        <end position="344"/>
    </location>
</feature>
<gene>
    <name evidence="7" type="ORF">GCM10010403_16630</name>
</gene>
<evidence type="ECO:0000313" key="7">
    <source>
        <dbReference type="EMBL" id="GAA2326665.1"/>
    </source>
</evidence>
<organism evidence="7 8">
    <name type="scientific">Glycomyces rutgersensis</name>
    <dbReference type="NCBI Taxonomy" id="58115"/>
    <lineage>
        <taxon>Bacteria</taxon>
        <taxon>Bacillati</taxon>
        <taxon>Actinomycetota</taxon>
        <taxon>Actinomycetes</taxon>
        <taxon>Glycomycetales</taxon>
        <taxon>Glycomycetaceae</taxon>
        <taxon>Glycomyces</taxon>
    </lineage>
</organism>
<feature type="transmembrane region" description="Helical" evidence="6">
    <location>
        <begin position="194"/>
        <end position="215"/>
    </location>
</feature>